<dbReference type="PANTHER" id="PTHR43712">
    <property type="entry name" value="PUTATIVE (AFU_ORTHOLOGUE AFUA_4G14580)-RELATED"/>
    <property type="match status" value="1"/>
</dbReference>
<dbReference type="InParanoid" id="A0A090CJD9"/>
<dbReference type="EMBL" id="FO904937">
    <property type="protein sequence ID" value="CDP25752.1"/>
    <property type="molecule type" value="Genomic_DNA"/>
</dbReference>
<dbReference type="Gene3D" id="3.40.50.150">
    <property type="entry name" value="Vaccinia Virus protein VP39"/>
    <property type="match status" value="1"/>
</dbReference>
<dbReference type="InterPro" id="IPR036390">
    <property type="entry name" value="WH_DNA-bd_sf"/>
</dbReference>
<sequence length="419" mass="45498">MQRQPSDFLRGLALHVLPPVFRKAETSPCWQTQLVACLQWLCEFQVLACIPLDDAVPFKDVADICGVPEGQLFRVSRLMITSGFLQEPQQGHVAHSPLSAQFVTEPALLDAVMFLSGTAAPASLKMATATRQYGASDRTDQSAYTVAFDTGVPIASVFELQPRLQRQFGTYLESVTNGDQAGTRDVLMRVDWGSLGNATVVDRNYNNSDHQSQVGAHSFATAAGLVALFPTLQFIVQMYEAPSTTTPSSSDLPRLPHLPAALPPVPGIGYSDHNAKVTLQKRSLGTSQPVRNAAIYILHLPSPTPSLKWSTIAIHATAELTAHVDVLRANPGSRLILTALVLPPPGTVDVEVEATARLRDISLLQLSNGRHAEKVEVVDLLNGIRDSSGGFVVTDEIRCPSSPFVALEIRYQSYDDLRR</sequence>
<dbReference type="PANTHER" id="PTHR43712:SF15">
    <property type="entry name" value="MONODICTYPHENONE CLUSTER TRANSCRIPTIONAL COACTIVATOR MDPA"/>
    <property type="match status" value="1"/>
</dbReference>
<dbReference type="Proteomes" id="UP000001197">
    <property type="component" value="Chromosome 2"/>
</dbReference>
<dbReference type="InterPro" id="IPR036388">
    <property type="entry name" value="WH-like_DNA-bd_sf"/>
</dbReference>
<protein>
    <submittedName>
        <fullName evidence="1">Uncharacterized protein</fullName>
    </submittedName>
</protein>
<dbReference type="Gene3D" id="1.10.10.10">
    <property type="entry name" value="Winged helix-like DNA-binding domain superfamily/Winged helix DNA-binding domain"/>
    <property type="match status" value="1"/>
</dbReference>
<accession>A0A090CJD9</accession>
<reference evidence="2" key="2">
    <citation type="journal article" date="2014" name="Genetics">
        <title>Maintaining two mating types: Structure of the mating type locus and its role in heterokaryosis in Podospora anserina.</title>
        <authorList>
            <person name="Grognet P."/>
            <person name="Bidard F."/>
            <person name="Kuchly C."/>
            <person name="Tong L.C.H."/>
            <person name="Coppin E."/>
            <person name="Benkhali J.A."/>
            <person name="Couloux A."/>
            <person name="Wincker P."/>
            <person name="Debuchy R."/>
            <person name="Silar P."/>
        </authorList>
    </citation>
    <scope>GENOME REANNOTATION</scope>
    <source>
        <strain evidence="2">S / ATCC MYA-4624 / DSM 980 / FGSC 10383</strain>
    </source>
</reference>
<name>A0A090CJD9_PODAN</name>
<dbReference type="AlphaFoldDB" id="A0A090CJD9"/>
<keyword evidence="2" id="KW-1185">Reference proteome</keyword>
<proteinExistence type="predicted"/>
<evidence type="ECO:0000313" key="2">
    <source>
        <dbReference type="Proteomes" id="UP000001197"/>
    </source>
</evidence>
<dbReference type="eggNOG" id="KOG3178">
    <property type="taxonomic scope" value="Eukaryota"/>
</dbReference>
<evidence type="ECO:0000313" key="1">
    <source>
        <dbReference type="EMBL" id="CDP25752.1"/>
    </source>
</evidence>
<reference evidence="1 2" key="1">
    <citation type="journal article" date="2008" name="Genome Biol.">
        <title>The genome sequence of the model ascomycete fungus Podospora anserina.</title>
        <authorList>
            <person name="Espagne E."/>
            <person name="Lespinet O."/>
            <person name="Malagnac F."/>
            <person name="Da Silva C."/>
            <person name="Jaillon O."/>
            <person name="Porcel B.M."/>
            <person name="Couloux A."/>
            <person name="Aury J.-M."/>
            <person name="Segurens B."/>
            <person name="Poulain J."/>
            <person name="Anthouard V."/>
            <person name="Grossetete S."/>
            <person name="Khalili H."/>
            <person name="Coppin E."/>
            <person name="Dequard-Chablat M."/>
            <person name="Picard M."/>
            <person name="Contamine V."/>
            <person name="Arnaise S."/>
            <person name="Bourdais A."/>
            <person name="Berteaux-Lecellier V."/>
            <person name="Gautheret D."/>
            <person name="de Vries R.P."/>
            <person name="Battaglia E."/>
            <person name="Coutinho P.M."/>
            <person name="Danchin E.G.J."/>
            <person name="Henrissat B."/>
            <person name="El Khoury R."/>
            <person name="Sainsard-Chanet A."/>
            <person name="Boivin A."/>
            <person name="Pinan-Lucarre B."/>
            <person name="Sellem C.H."/>
            <person name="Debuchy R."/>
            <person name="Wincker P."/>
            <person name="Weissenbach J."/>
            <person name="Silar P."/>
        </authorList>
    </citation>
    <scope>NUCLEOTIDE SEQUENCE [LARGE SCALE GENOMIC DNA]</scope>
    <source>
        <strain evidence="2">S / ATCC MYA-4624 / DSM 980 / FGSC 10383</strain>
    </source>
</reference>
<dbReference type="SUPFAM" id="SSF46785">
    <property type="entry name" value="Winged helix' DNA-binding domain"/>
    <property type="match status" value="1"/>
</dbReference>
<organism evidence="1 2">
    <name type="scientific">Podospora anserina (strain S / ATCC MYA-4624 / DSM 980 / FGSC 10383)</name>
    <name type="common">Pleurage anserina</name>
    <dbReference type="NCBI Taxonomy" id="515849"/>
    <lineage>
        <taxon>Eukaryota</taxon>
        <taxon>Fungi</taxon>
        <taxon>Dikarya</taxon>
        <taxon>Ascomycota</taxon>
        <taxon>Pezizomycotina</taxon>
        <taxon>Sordariomycetes</taxon>
        <taxon>Sordariomycetidae</taxon>
        <taxon>Sordariales</taxon>
        <taxon>Podosporaceae</taxon>
        <taxon>Podospora</taxon>
        <taxon>Podospora anserina</taxon>
    </lineage>
</organism>
<dbReference type="InterPro" id="IPR029063">
    <property type="entry name" value="SAM-dependent_MTases_sf"/>
</dbReference>